<dbReference type="PATRIC" id="fig|688269.3.peg.1187"/>
<evidence type="ECO:0000313" key="1">
    <source>
        <dbReference type="EMBL" id="AEH51226.1"/>
    </source>
</evidence>
<keyword evidence="2" id="KW-1185">Reference proteome</keyword>
<accession>F7YTK4</accession>
<name>F7YTK4_9THEM</name>
<gene>
    <name evidence="1" type="ORF">Theth_1152</name>
</gene>
<organism evidence="1 2">
    <name type="scientific">Pseudothermotoga thermarum DSM 5069</name>
    <dbReference type="NCBI Taxonomy" id="688269"/>
    <lineage>
        <taxon>Bacteria</taxon>
        <taxon>Thermotogati</taxon>
        <taxon>Thermotogota</taxon>
        <taxon>Thermotogae</taxon>
        <taxon>Thermotogales</taxon>
        <taxon>Thermotogaceae</taxon>
        <taxon>Pseudothermotoga</taxon>
    </lineage>
</organism>
<evidence type="ECO:0000313" key="2">
    <source>
        <dbReference type="Proteomes" id="UP000006804"/>
    </source>
</evidence>
<dbReference type="AlphaFoldDB" id="F7YTK4"/>
<sequence length="275" mass="32125">MTVYGNLKLAYMKDGQLLKFYICHNTNEIAFHKLLTRKLSYAFFKKIYTDLKLDKLEDFGKYVIYMDTFDESPILGDHSGGGMLFSIYLLQVLGQNRYKIEKMTGGFFSCMEQYPDTIAPMRGMYSLLCKITLENSERKHKMREVLDKLNEDRPLIKRIIGDEVALEELRDICPVNVIQNSEKVRDALSLCNTEDNDRVDIRFYMGLNDDSHVFDLGYHRDESRKPDDPIKTTEMGREFPYNYLSPSVVYYRISLGFGAKLLMPELKQMPELDEM</sequence>
<dbReference type="Proteomes" id="UP000006804">
    <property type="component" value="Chromosome"/>
</dbReference>
<dbReference type="HOGENOM" id="CLU_1011456_0_0_0"/>
<dbReference type="RefSeq" id="WP_013932445.1">
    <property type="nucleotide sequence ID" value="NC_015707.1"/>
</dbReference>
<dbReference type="KEGG" id="tta:Theth_1152"/>
<proteinExistence type="predicted"/>
<dbReference type="EMBL" id="CP002351">
    <property type="protein sequence ID" value="AEH51226.1"/>
    <property type="molecule type" value="Genomic_DNA"/>
</dbReference>
<protein>
    <submittedName>
        <fullName evidence="1">Uncharacterized protein</fullName>
    </submittedName>
</protein>
<reference evidence="1 2" key="1">
    <citation type="submission" date="2010-11" db="EMBL/GenBank/DDBJ databases">
        <title>The complete genome of Thermotoga thermarum DSM 5069.</title>
        <authorList>
            <consortium name="US DOE Joint Genome Institute (JGI-PGF)"/>
            <person name="Lucas S."/>
            <person name="Copeland A."/>
            <person name="Lapidus A."/>
            <person name="Bruce D."/>
            <person name="Goodwin L."/>
            <person name="Pitluck S."/>
            <person name="Kyrpides N."/>
            <person name="Mavromatis K."/>
            <person name="Ivanova N."/>
            <person name="Zeytun A."/>
            <person name="Brettin T."/>
            <person name="Detter J.C."/>
            <person name="Tapia R."/>
            <person name="Han C."/>
            <person name="Land M."/>
            <person name="Hauser L."/>
            <person name="Markowitz V."/>
            <person name="Cheng J.-F."/>
            <person name="Hugenholtz P."/>
            <person name="Woyke T."/>
            <person name="Wu D."/>
            <person name="Spring S."/>
            <person name="Schroeder M."/>
            <person name="Brambilla E."/>
            <person name="Klenk H.-P."/>
            <person name="Eisen J.A."/>
        </authorList>
    </citation>
    <scope>NUCLEOTIDE SEQUENCE [LARGE SCALE GENOMIC DNA]</scope>
    <source>
        <strain evidence="1 2">DSM 5069</strain>
    </source>
</reference>